<dbReference type="SFLD" id="SFLDS00001">
    <property type="entry name" value="Enolase"/>
    <property type="match status" value="1"/>
</dbReference>
<organism evidence="3 4">
    <name type="scientific">Kribbella aluminosa</name>
    <dbReference type="NCBI Taxonomy" id="416017"/>
    <lineage>
        <taxon>Bacteria</taxon>
        <taxon>Bacillati</taxon>
        <taxon>Actinomycetota</taxon>
        <taxon>Actinomycetes</taxon>
        <taxon>Propionibacteriales</taxon>
        <taxon>Kribbellaceae</taxon>
        <taxon>Kribbella</taxon>
    </lineage>
</organism>
<dbReference type="RefSeq" id="WP_209694555.1">
    <property type="nucleotide sequence ID" value="NZ_BAAAVU010000013.1"/>
</dbReference>
<proteinExistence type="predicted"/>
<protein>
    <submittedName>
        <fullName evidence="3">D-galactarolactone cycloisomerase</fullName>
        <ecNumber evidence="3">5.5.1.-</ecNumber>
    </submittedName>
</protein>
<dbReference type="SUPFAM" id="SSF51604">
    <property type="entry name" value="Enolase C-terminal domain-like"/>
    <property type="match status" value="1"/>
</dbReference>
<dbReference type="InterPro" id="IPR018110">
    <property type="entry name" value="Mandel_Rmase/mucon_lact_enz_CS"/>
</dbReference>
<dbReference type="InterPro" id="IPR034593">
    <property type="entry name" value="DgoD-like"/>
</dbReference>
<dbReference type="SMART" id="SM00922">
    <property type="entry name" value="MR_MLE"/>
    <property type="match status" value="1"/>
</dbReference>
<gene>
    <name evidence="3" type="ORF">JOF29_002761</name>
</gene>
<reference evidence="3 4" key="1">
    <citation type="submission" date="2021-03" db="EMBL/GenBank/DDBJ databases">
        <title>Sequencing the genomes of 1000 actinobacteria strains.</title>
        <authorList>
            <person name="Klenk H.-P."/>
        </authorList>
    </citation>
    <scope>NUCLEOTIDE SEQUENCE [LARGE SCALE GENOMIC DNA]</scope>
    <source>
        <strain evidence="3 4">DSM 18824</strain>
    </source>
</reference>
<dbReference type="Pfam" id="PF02746">
    <property type="entry name" value="MR_MLE_N"/>
    <property type="match status" value="1"/>
</dbReference>
<dbReference type="InterPro" id="IPR029065">
    <property type="entry name" value="Enolase_C-like"/>
</dbReference>
<feature type="domain" description="Mandelate racemase/muconate lactonizing enzyme C-terminal" evidence="2">
    <location>
        <begin position="148"/>
        <end position="244"/>
    </location>
</feature>
<dbReference type="PROSITE" id="PS00909">
    <property type="entry name" value="MR_MLE_2"/>
    <property type="match status" value="1"/>
</dbReference>
<dbReference type="Pfam" id="PF13378">
    <property type="entry name" value="MR_MLE_C"/>
    <property type="match status" value="1"/>
</dbReference>
<dbReference type="Proteomes" id="UP000755585">
    <property type="component" value="Unassembled WGS sequence"/>
</dbReference>
<evidence type="ECO:0000259" key="2">
    <source>
        <dbReference type="SMART" id="SM00922"/>
    </source>
</evidence>
<dbReference type="InterPro" id="IPR036849">
    <property type="entry name" value="Enolase-like_C_sf"/>
</dbReference>
<dbReference type="PANTHER" id="PTHR48080:SF2">
    <property type="entry name" value="D-GALACTONATE DEHYDRATASE"/>
    <property type="match status" value="1"/>
</dbReference>
<evidence type="ECO:0000256" key="1">
    <source>
        <dbReference type="ARBA" id="ARBA00023239"/>
    </source>
</evidence>
<dbReference type="CDD" id="cd03316">
    <property type="entry name" value="MR_like"/>
    <property type="match status" value="1"/>
</dbReference>
<dbReference type="EMBL" id="JAGINT010000001">
    <property type="protein sequence ID" value="MBP2351678.1"/>
    <property type="molecule type" value="Genomic_DNA"/>
</dbReference>
<dbReference type="SFLD" id="SFLDG00179">
    <property type="entry name" value="mandelate_racemase"/>
    <property type="match status" value="1"/>
</dbReference>
<dbReference type="Gene3D" id="3.30.390.10">
    <property type="entry name" value="Enolase-like, N-terminal domain"/>
    <property type="match status" value="1"/>
</dbReference>
<dbReference type="GO" id="GO:0016853">
    <property type="term" value="F:isomerase activity"/>
    <property type="evidence" value="ECO:0007669"/>
    <property type="project" value="UniProtKB-KW"/>
</dbReference>
<dbReference type="Gene3D" id="3.20.20.120">
    <property type="entry name" value="Enolase-like C-terminal domain"/>
    <property type="match status" value="1"/>
</dbReference>
<sequence>MTSPTVARVESFGLEARLPGAGYGTARVLVQHRIGTAVKVTTSDGVVGWGESFGPPRQVQPTLAAMAHELIGRPLHAREEFLLEPVNRAYHVASTGLAVAALSGLDIAVWDAWARTLDVPIAFLLGGQVTDSVPAYASTGYLTPERDLGALRETLDRHVEQGFGRVKLKIGTSPREDAARVEVAREAVGPDGSVIVDYNGNNTLGTLRRSYDAIAGYRPEWVEEPLPANDYAGWQQLRDLSITTSAGEALFTRFQFVQPIEQRWFDIVQPDVAKCGGFTEASAVRAMTVAANLAFSPHCWGSGIALAATVQLLASTTRSPFGLTGPDVALLEFDQGVNPLRDSVLREPIRAAGGRVPVPTGPGLGVEIDEDWIRAHAVTRTSTDQGMGAR</sequence>
<evidence type="ECO:0000313" key="3">
    <source>
        <dbReference type="EMBL" id="MBP2351678.1"/>
    </source>
</evidence>
<dbReference type="InterPro" id="IPR029017">
    <property type="entry name" value="Enolase-like_N"/>
</dbReference>
<name>A0ABS4UJ37_9ACTN</name>
<dbReference type="PANTHER" id="PTHR48080">
    <property type="entry name" value="D-GALACTONATE DEHYDRATASE-RELATED"/>
    <property type="match status" value="1"/>
</dbReference>
<dbReference type="EC" id="5.5.1.-" evidence="3"/>
<keyword evidence="4" id="KW-1185">Reference proteome</keyword>
<keyword evidence="1" id="KW-0456">Lyase</keyword>
<evidence type="ECO:0000313" key="4">
    <source>
        <dbReference type="Proteomes" id="UP000755585"/>
    </source>
</evidence>
<dbReference type="InterPro" id="IPR013342">
    <property type="entry name" value="Mandelate_racemase_C"/>
</dbReference>
<dbReference type="SUPFAM" id="SSF54826">
    <property type="entry name" value="Enolase N-terminal domain-like"/>
    <property type="match status" value="1"/>
</dbReference>
<keyword evidence="3" id="KW-0413">Isomerase</keyword>
<accession>A0ABS4UJ37</accession>
<comment type="caution">
    <text evidence="3">The sequence shown here is derived from an EMBL/GenBank/DDBJ whole genome shotgun (WGS) entry which is preliminary data.</text>
</comment>
<dbReference type="InterPro" id="IPR013341">
    <property type="entry name" value="Mandelate_racemase_N_dom"/>
</dbReference>